<keyword evidence="7" id="KW-1185">Reference proteome</keyword>
<sequence length="361" mass="40169">MKQNRELTCYMNRAIEKLAAGVVRGTLKNPRETVFILKLRDRLRRAMKKREAAEQQGRHIPPFLISSIATGCNLHCKGCYARANGICGSGEERELSAEEWQKIFEEAAGLGVSFNLLAGGEPLMRRDVLEAAARAREMVFPVFTNGLLIDEDTADFFDKNRHIIPVISIEGNRAQTDARRGDGTYSAIQEIMERLRRRGVLFGVSITVTTGNLHAVTDDAFIRMLNRQGCRIAFFVEYVPVETGSELLAPSEAERTVLEQRQTVLREGMPGMVFLSFPGDEKHMGGCLAAGRGFFHINAYGAAEACPFSPYSDRSLREHTLLEVLDSPFFARLQQESLVGGEHDGGCALFQKRAKVQALLK</sequence>
<dbReference type="AlphaFoldDB" id="A0A4P9CBN2"/>
<dbReference type="InterPro" id="IPR058240">
    <property type="entry name" value="rSAM_sf"/>
</dbReference>
<reference evidence="6 7" key="1">
    <citation type="submission" date="2018-05" db="EMBL/GenBank/DDBJ databases">
        <title>Genome comparison of Eubacterium sp.</title>
        <authorList>
            <person name="Feng Y."/>
            <person name="Sanchez-Andrea I."/>
            <person name="Stams A.J.M."/>
            <person name="De Vos W.M."/>
        </authorList>
    </citation>
    <scope>NUCLEOTIDE SEQUENCE [LARGE SCALE GENOMIC DNA]</scope>
    <source>
        <strain evidence="6 7">YI</strain>
    </source>
</reference>
<evidence type="ECO:0000256" key="2">
    <source>
        <dbReference type="ARBA" id="ARBA00022723"/>
    </source>
</evidence>
<dbReference type="InterPro" id="IPR007197">
    <property type="entry name" value="rSAM"/>
</dbReference>
<dbReference type="PANTHER" id="PTHR43524:SF1">
    <property type="entry name" value="RADICAL SAM SUPERFAMILY PROTEIN"/>
    <property type="match status" value="1"/>
</dbReference>
<dbReference type="InterPro" id="IPR013785">
    <property type="entry name" value="Aldolase_TIM"/>
</dbReference>
<dbReference type="SFLD" id="SFLDG01067">
    <property type="entry name" value="SPASM/twitch_domain_containing"/>
    <property type="match status" value="1"/>
</dbReference>
<accession>A0A4P9CBN2</accession>
<dbReference type="KEGG" id="emt:CPZ25_012740"/>
<organism evidence="6 7">
    <name type="scientific">Eubacterium maltosivorans</name>
    <dbReference type="NCBI Taxonomy" id="2041044"/>
    <lineage>
        <taxon>Bacteria</taxon>
        <taxon>Bacillati</taxon>
        <taxon>Bacillota</taxon>
        <taxon>Clostridia</taxon>
        <taxon>Eubacteriales</taxon>
        <taxon>Eubacteriaceae</taxon>
        <taxon>Eubacterium</taxon>
    </lineage>
</organism>
<dbReference type="PANTHER" id="PTHR43524">
    <property type="entry name" value="RADICAL SAM SUPERFAMILY PROTEIN"/>
    <property type="match status" value="1"/>
</dbReference>
<keyword evidence="4" id="KW-0411">Iron-sulfur</keyword>
<name>A0A4P9CBN2_EUBML</name>
<evidence type="ECO:0000259" key="5">
    <source>
        <dbReference type="PROSITE" id="PS51918"/>
    </source>
</evidence>
<dbReference type="SFLD" id="SFLDS00029">
    <property type="entry name" value="Radical_SAM"/>
    <property type="match status" value="1"/>
</dbReference>
<dbReference type="Pfam" id="PF04055">
    <property type="entry name" value="Radical_SAM"/>
    <property type="match status" value="1"/>
</dbReference>
<dbReference type="Proteomes" id="UP000218387">
    <property type="component" value="Chromosome"/>
</dbReference>
<feature type="domain" description="Radical SAM core" evidence="5">
    <location>
        <begin position="58"/>
        <end position="266"/>
    </location>
</feature>
<protein>
    <submittedName>
        <fullName evidence="6">Radical SAM protein</fullName>
    </submittedName>
</protein>
<dbReference type="EMBL" id="CP029487">
    <property type="protein sequence ID" value="QCT72152.1"/>
    <property type="molecule type" value="Genomic_DNA"/>
</dbReference>
<dbReference type="GO" id="GO:0003824">
    <property type="term" value="F:catalytic activity"/>
    <property type="evidence" value="ECO:0007669"/>
    <property type="project" value="InterPro"/>
</dbReference>
<dbReference type="RefSeq" id="WP_096918753.1">
    <property type="nucleotide sequence ID" value="NZ_CP029487.1"/>
</dbReference>
<dbReference type="GO" id="GO:0046872">
    <property type="term" value="F:metal ion binding"/>
    <property type="evidence" value="ECO:0007669"/>
    <property type="project" value="UniProtKB-KW"/>
</dbReference>
<dbReference type="CDD" id="cd01335">
    <property type="entry name" value="Radical_SAM"/>
    <property type="match status" value="1"/>
</dbReference>
<dbReference type="GO" id="GO:0051536">
    <property type="term" value="F:iron-sulfur cluster binding"/>
    <property type="evidence" value="ECO:0007669"/>
    <property type="project" value="UniProtKB-KW"/>
</dbReference>
<proteinExistence type="predicted"/>
<gene>
    <name evidence="6" type="ORF">CPZ25_012740</name>
</gene>
<evidence type="ECO:0000313" key="7">
    <source>
        <dbReference type="Proteomes" id="UP000218387"/>
    </source>
</evidence>
<dbReference type="SUPFAM" id="SSF102114">
    <property type="entry name" value="Radical SAM enzymes"/>
    <property type="match status" value="1"/>
</dbReference>
<evidence type="ECO:0000256" key="1">
    <source>
        <dbReference type="ARBA" id="ARBA00022691"/>
    </source>
</evidence>
<keyword evidence="2" id="KW-0479">Metal-binding</keyword>
<keyword evidence="3" id="KW-0408">Iron</keyword>
<evidence type="ECO:0000256" key="3">
    <source>
        <dbReference type="ARBA" id="ARBA00023004"/>
    </source>
</evidence>
<dbReference type="Gene3D" id="3.20.20.70">
    <property type="entry name" value="Aldolase class I"/>
    <property type="match status" value="1"/>
</dbReference>
<evidence type="ECO:0000256" key="4">
    <source>
        <dbReference type="ARBA" id="ARBA00023014"/>
    </source>
</evidence>
<keyword evidence="1" id="KW-0949">S-adenosyl-L-methionine</keyword>
<dbReference type="PROSITE" id="PS51918">
    <property type="entry name" value="RADICAL_SAM"/>
    <property type="match status" value="1"/>
</dbReference>
<evidence type="ECO:0000313" key="6">
    <source>
        <dbReference type="EMBL" id="QCT72152.1"/>
    </source>
</evidence>